<sequence length="1051" mass="118354">MNEEIWVTVNIEKWEIPEKTRRPAASSGTIPTCENPGATPPEVEIEPCSPRSNHYTIAAPVKFESSFAHTQDSTSRKKNFWHVHSMLKPREQFIFSRSKPSYLKLCDFEDRFDTMRSSSRTTALAAAATELNNPSPSRSGNGLSRLARHVLVFCALSSRLDFTDGTESHYCAADMRTVLSIPRTDVTERGGTGIKLPVRPGFESGSDRPDLCFPEIALGYMNGTLDILIADTAILDYYRATDHGCKLQKIGDAINEDTYAVGMTKGFPLKVLASPERLKSQIVEAWSTQLYRHYDIATSQSPLCGNTHQTTMPDLPRSMCNSNMPTSLLCGQGLRYARLERRFIQLTSQLQAPSALLPHLGLVVQPRHYVSPGQCWRCVIALRVHPSHGRLSSRPGADVSVEQCRNERTGETGDPRENLPISSMVQHDFHLRKFGVDRQGLTLVCLGGRRAVRPLRHRGPVITECKQVHRAEPDLPWRSRLVRHRSGMRETLDLAVSFIRAYQISDWLREALRLIGYCIAAEGSLLTGEYALIGEQLSNMSLASADTISAVISKYSNNGYMDILQQKWYGALPCFKMDMDIAQPRPLGVAAVAGESAGWPAAPSVITCPSVQPHTSHCSRGTGSALDIDVFRADEGEVRSRENPPTNGIVQHYPHMLKSGSEPAWKFFIWRAPKSRYANVSTFTVMCALHHASGMSGVILAIVAMDTPQKKKGLVRGKRKNQEKRREPGKNFATFAKTDFVRLMSNDTKWVEPLLECIQGRTAVARPWRRGTELRHPPSDSKVLRADDGALNLRIFRDTITEMCSKYTETQSVMTKNGDWLRKYTIRKVYVFCYSLQVPRRNARAEEVGDPRGNTQTSDIVTSPTSGNAGEEGRPLREWSVTHLRVFLLLGLGVVMGCLILLFEHLFYRYTLPILRHKPKGTIWRSRNIMFFSQKLYRFINCVELVSPHHAARELVHTLRQGQITSLFQKSVKRVRHKQAFSYLLPHFLCSLLSLIRRLTDLPSPQIVLLRRSDVSMEEPEYNDEGNGKSPRKPADQRHSPTRFPLAKIRE</sequence>
<comment type="caution">
    <text evidence="3">The sequence shown here is derived from an EMBL/GenBank/DDBJ whole genome shotgun (WGS) entry which is preliminary data.</text>
</comment>
<evidence type="ECO:0000256" key="2">
    <source>
        <dbReference type="SAM" id="Phobius"/>
    </source>
</evidence>
<keyword evidence="2" id="KW-0812">Transmembrane</keyword>
<accession>A0ABQ9HUE8</accession>
<name>A0ABQ9HUE8_9NEOP</name>
<feature type="region of interest" description="Disordered" evidence="1">
    <location>
        <begin position="1017"/>
        <end position="1051"/>
    </location>
</feature>
<keyword evidence="2" id="KW-1133">Transmembrane helix</keyword>
<reference evidence="3 4" key="1">
    <citation type="submission" date="2023-02" db="EMBL/GenBank/DDBJ databases">
        <title>LHISI_Scaffold_Assembly.</title>
        <authorList>
            <person name="Stuart O.P."/>
            <person name="Cleave R."/>
            <person name="Magrath M.J.L."/>
            <person name="Mikheyev A.S."/>
        </authorList>
    </citation>
    <scope>NUCLEOTIDE SEQUENCE [LARGE SCALE GENOMIC DNA]</scope>
    <source>
        <strain evidence="3">Daus_M_001</strain>
        <tissue evidence="3">Leg muscle</tissue>
    </source>
</reference>
<dbReference type="EMBL" id="JARBHB010000003">
    <property type="protein sequence ID" value="KAJ8887915.1"/>
    <property type="molecule type" value="Genomic_DNA"/>
</dbReference>
<feature type="region of interest" description="Disordered" evidence="1">
    <location>
        <begin position="845"/>
        <end position="873"/>
    </location>
</feature>
<keyword evidence="2" id="KW-0472">Membrane</keyword>
<protein>
    <submittedName>
        <fullName evidence="3">Uncharacterized protein</fullName>
    </submittedName>
</protein>
<evidence type="ECO:0000313" key="3">
    <source>
        <dbReference type="EMBL" id="KAJ8887915.1"/>
    </source>
</evidence>
<keyword evidence="4" id="KW-1185">Reference proteome</keyword>
<gene>
    <name evidence="3" type="ORF">PR048_007399</name>
</gene>
<evidence type="ECO:0000313" key="4">
    <source>
        <dbReference type="Proteomes" id="UP001159363"/>
    </source>
</evidence>
<feature type="region of interest" description="Disordered" evidence="1">
    <location>
        <begin position="19"/>
        <end position="43"/>
    </location>
</feature>
<feature type="transmembrane region" description="Helical" evidence="2">
    <location>
        <begin position="886"/>
        <end position="908"/>
    </location>
</feature>
<organism evidence="3 4">
    <name type="scientific">Dryococelus australis</name>
    <dbReference type="NCBI Taxonomy" id="614101"/>
    <lineage>
        <taxon>Eukaryota</taxon>
        <taxon>Metazoa</taxon>
        <taxon>Ecdysozoa</taxon>
        <taxon>Arthropoda</taxon>
        <taxon>Hexapoda</taxon>
        <taxon>Insecta</taxon>
        <taxon>Pterygota</taxon>
        <taxon>Neoptera</taxon>
        <taxon>Polyneoptera</taxon>
        <taxon>Phasmatodea</taxon>
        <taxon>Verophasmatodea</taxon>
        <taxon>Anareolatae</taxon>
        <taxon>Phasmatidae</taxon>
        <taxon>Eurycanthinae</taxon>
        <taxon>Dryococelus</taxon>
    </lineage>
</organism>
<feature type="compositionally biased region" description="Polar residues" evidence="1">
    <location>
        <begin position="853"/>
        <end position="868"/>
    </location>
</feature>
<evidence type="ECO:0000256" key="1">
    <source>
        <dbReference type="SAM" id="MobiDB-lite"/>
    </source>
</evidence>
<dbReference type="Proteomes" id="UP001159363">
    <property type="component" value="Chromosome 3"/>
</dbReference>
<proteinExistence type="predicted"/>